<dbReference type="GO" id="GO:0005886">
    <property type="term" value="C:plasma membrane"/>
    <property type="evidence" value="ECO:0007669"/>
    <property type="project" value="UniProtKB-SubCell"/>
</dbReference>
<keyword evidence="5" id="KW-0472">Membrane</keyword>
<proteinExistence type="predicted"/>
<sequence length="94" mass="10323">MGQITVTQQEGQVTVKQGDTFKTTCTYQTTLTAYLFWYRQRKGQAPQLLSSHAGSGSKHSDRLTTSLDTTGKSSLLQLEDAESSDSALYLCAVR</sequence>
<keyword evidence="2" id="KW-1003">Cell membrane</keyword>
<accession>A0A7K5IBZ1</accession>
<evidence type="ECO:0000256" key="4">
    <source>
        <dbReference type="ARBA" id="ARBA00022859"/>
    </source>
</evidence>
<dbReference type="InterPro" id="IPR013783">
    <property type="entry name" value="Ig-like_fold"/>
</dbReference>
<dbReference type="SMART" id="SM00406">
    <property type="entry name" value="IGv"/>
    <property type="match status" value="1"/>
</dbReference>
<dbReference type="InterPro" id="IPR007110">
    <property type="entry name" value="Ig-like_dom"/>
</dbReference>
<dbReference type="InterPro" id="IPR013106">
    <property type="entry name" value="Ig_V-set"/>
</dbReference>
<keyword evidence="10" id="KW-1185">Reference proteome</keyword>
<dbReference type="InterPro" id="IPR036179">
    <property type="entry name" value="Ig-like_dom_sf"/>
</dbReference>
<evidence type="ECO:0000256" key="7">
    <source>
        <dbReference type="ARBA" id="ARBA00023180"/>
    </source>
</evidence>
<evidence type="ECO:0000256" key="1">
    <source>
        <dbReference type="ARBA" id="ARBA00004236"/>
    </source>
</evidence>
<reference evidence="9 10" key="1">
    <citation type="submission" date="2019-09" db="EMBL/GenBank/DDBJ databases">
        <title>Bird 10,000 Genomes (B10K) Project - Family phase.</title>
        <authorList>
            <person name="Zhang G."/>
        </authorList>
    </citation>
    <scope>NUCLEOTIDE SEQUENCE [LARGE SCALE GENOMIC DNA]</scope>
    <source>
        <strain evidence="9">B10K-DU-003-44</strain>
        <tissue evidence="9">Muscle</tissue>
    </source>
</reference>
<evidence type="ECO:0000313" key="9">
    <source>
        <dbReference type="EMBL" id="NWS79085.1"/>
    </source>
</evidence>
<evidence type="ECO:0000256" key="3">
    <source>
        <dbReference type="ARBA" id="ARBA00022729"/>
    </source>
</evidence>
<name>A0A7K5IBZ1_CROSL</name>
<keyword evidence="3" id="KW-0732">Signal</keyword>
<evidence type="ECO:0000313" key="10">
    <source>
        <dbReference type="Proteomes" id="UP000549499"/>
    </source>
</evidence>
<protein>
    <submittedName>
        <fullName evidence="9">TVAL3 protein</fullName>
    </submittedName>
</protein>
<feature type="non-terminal residue" evidence="9">
    <location>
        <position position="94"/>
    </location>
</feature>
<evidence type="ECO:0000259" key="8">
    <source>
        <dbReference type="PROSITE" id="PS50835"/>
    </source>
</evidence>
<keyword evidence="4" id="KW-0391">Immunity</keyword>
<comment type="subcellular location">
    <subcellularLocation>
        <location evidence="1">Cell membrane</location>
    </subcellularLocation>
</comment>
<evidence type="ECO:0000256" key="2">
    <source>
        <dbReference type="ARBA" id="ARBA00022475"/>
    </source>
</evidence>
<dbReference type="Pfam" id="PF07686">
    <property type="entry name" value="V-set"/>
    <property type="match status" value="1"/>
</dbReference>
<dbReference type="EMBL" id="VYZB01002166">
    <property type="protein sequence ID" value="NWS79085.1"/>
    <property type="molecule type" value="Genomic_DNA"/>
</dbReference>
<dbReference type="Proteomes" id="UP000549499">
    <property type="component" value="Unassembled WGS sequence"/>
</dbReference>
<dbReference type="PANTHER" id="PTHR19433">
    <property type="entry name" value="T-CELL RECEPTOR ALPHA CHAIN V REGION-RELATED"/>
    <property type="match status" value="1"/>
</dbReference>
<dbReference type="OrthoDB" id="8947657at2759"/>
<dbReference type="SUPFAM" id="SSF48726">
    <property type="entry name" value="Immunoglobulin"/>
    <property type="match status" value="1"/>
</dbReference>
<dbReference type="InterPro" id="IPR052051">
    <property type="entry name" value="TCR_complex_component"/>
</dbReference>
<feature type="non-terminal residue" evidence="9">
    <location>
        <position position="1"/>
    </location>
</feature>
<keyword evidence="6" id="KW-1015">Disulfide bond</keyword>
<dbReference type="AlphaFoldDB" id="A0A7K5IBZ1"/>
<gene>
    <name evidence="9" type="primary">Trav123</name>
    <name evidence="9" type="ORF">CROSUL_R08961</name>
</gene>
<keyword evidence="7" id="KW-0325">Glycoprotein</keyword>
<feature type="domain" description="Ig-like" evidence="8">
    <location>
        <begin position="2"/>
        <end position="94"/>
    </location>
</feature>
<comment type="caution">
    <text evidence="9">The sequence shown here is derived from an EMBL/GenBank/DDBJ whole genome shotgun (WGS) entry which is preliminary data.</text>
</comment>
<dbReference type="GO" id="GO:0009617">
    <property type="term" value="P:response to bacterium"/>
    <property type="evidence" value="ECO:0007669"/>
    <property type="project" value="TreeGrafter"/>
</dbReference>
<dbReference type="Gene3D" id="2.60.40.10">
    <property type="entry name" value="Immunoglobulins"/>
    <property type="match status" value="1"/>
</dbReference>
<dbReference type="PROSITE" id="PS50835">
    <property type="entry name" value="IG_LIKE"/>
    <property type="match status" value="1"/>
</dbReference>
<dbReference type="GO" id="GO:0002376">
    <property type="term" value="P:immune system process"/>
    <property type="evidence" value="ECO:0007669"/>
    <property type="project" value="UniProtKB-KW"/>
</dbReference>
<evidence type="ECO:0000256" key="6">
    <source>
        <dbReference type="ARBA" id="ARBA00023157"/>
    </source>
</evidence>
<organism evidence="9 10">
    <name type="scientific">Crotophaga sulcirostris</name>
    <name type="common">Groove-billed ani</name>
    <dbReference type="NCBI Taxonomy" id="33598"/>
    <lineage>
        <taxon>Eukaryota</taxon>
        <taxon>Metazoa</taxon>
        <taxon>Chordata</taxon>
        <taxon>Craniata</taxon>
        <taxon>Vertebrata</taxon>
        <taxon>Euteleostomi</taxon>
        <taxon>Archelosauria</taxon>
        <taxon>Archosauria</taxon>
        <taxon>Dinosauria</taxon>
        <taxon>Saurischia</taxon>
        <taxon>Theropoda</taxon>
        <taxon>Coelurosauria</taxon>
        <taxon>Aves</taxon>
        <taxon>Neognathae</taxon>
        <taxon>Neoaves</taxon>
        <taxon>Otidimorphae</taxon>
        <taxon>Cuculiformes</taxon>
        <taxon>Crotophagidae</taxon>
        <taxon>Crotophaga</taxon>
    </lineage>
</organism>
<evidence type="ECO:0000256" key="5">
    <source>
        <dbReference type="ARBA" id="ARBA00023136"/>
    </source>
</evidence>